<dbReference type="EMBL" id="KV454494">
    <property type="protein sequence ID" value="ODV58194.1"/>
    <property type="molecule type" value="Genomic_DNA"/>
</dbReference>
<keyword evidence="3" id="KW-1185">Reference proteome</keyword>
<feature type="compositionally biased region" description="Basic residues" evidence="1">
    <location>
        <begin position="357"/>
        <end position="368"/>
    </location>
</feature>
<dbReference type="InParanoid" id="A0A1D2V971"/>
<feature type="region of interest" description="Disordered" evidence="1">
    <location>
        <begin position="354"/>
        <end position="375"/>
    </location>
</feature>
<dbReference type="AlphaFoldDB" id="A0A1D2V971"/>
<reference evidence="3" key="1">
    <citation type="submission" date="2016-05" db="EMBL/GenBank/DDBJ databases">
        <title>Comparative genomics of biotechnologically important yeasts.</title>
        <authorList>
            <consortium name="DOE Joint Genome Institute"/>
            <person name="Riley R."/>
            <person name="Haridas S."/>
            <person name="Wolfe K.H."/>
            <person name="Lopes M.R."/>
            <person name="Hittinger C.T."/>
            <person name="Goker M."/>
            <person name="Salamov A."/>
            <person name="Wisecaver J."/>
            <person name="Long T.M."/>
            <person name="Aerts A.L."/>
            <person name="Barry K."/>
            <person name="Choi C."/>
            <person name="Clum A."/>
            <person name="Coughlan A.Y."/>
            <person name="Deshpande S."/>
            <person name="Douglass A.P."/>
            <person name="Hanson S.J."/>
            <person name="Klenk H.-P."/>
            <person name="Labutti K."/>
            <person name="Lapidus A."/>
            <person name="Lindquist E."/>
            <person name="Lipzen A."/>
            <person name="Meier-Kolthoff J.P."/>
            <person name="Ohm R.A."/>
            <person name="Otillar R.P."/>
            <person name="Pangilinan J."/>
            <person name="Peng Y."/>
            <person name="Rokas A."/>
            <person name="Rosa C.A."/>
            <person name="Scheuner C."/>
            <person name="Sibirny A.A."/>
            <person name="Slot J.C."/>
            <person name="Stielow J.B."/>
            <person name="Sun H."/>
            <person name="Kurtzman C.P."/>
            <person name="Blackwell M."/>
            <person name="Grigoriev I.V."/>
            <person name="Jeffries T.W."/>
        </authorList>
    </citation>
    <scope>NUCLEOTIDE SEQUENCE [LARGE SCALE GENOMIC DNA]</scope>
    <source>
        <strain evidence="3">DSM 1968</strain>
    </source>
</reference>
<proteinExistence type="predicted"/>
<evidence type="ECO:0000313" key="3">
    <source>
        <dbReference type="Proteomes" id="UP000095038"/>
    </source>
</evidence>
<gene>
    <name evidence="2" type="ORF">ASCRUDRAFT_88530</name>
</gene>
<accession>A0A1D2V971</accession>
<dbReference type="GeneID" id="30968641"/>
<dbReference type="RefSeq" id="XP_020044501.1">
    <property type="nucleotide sequence ID" value="XM_020195005.1"/>
</dbReference>
<dbReference type="Proteomes" id="UP000095038">
    <property type="component" value="Unassembled WGS sequence"/>
</dbReference>
<protein>
    <submittedName>
        <fullName evidence="2">Uncharacterized protein</fullName>
    </submittedName>
</protein>
<organism evidence="2 3">
    <name type="scientific">Ascoidea rubescens DSM 1968</name>
    <dbReference type="NCBI Taxonomy" id="1344418"/>
    <lineage>
        <taxon>Eukaryota</taxon>
        <taxon>Fungi</taxon>
        <taxon>Dikarya</taxon>
        <taxon>Ascomycota</taxon>
        <taxon>Saccharomycotina</taxon>
        <taxon>Saccharomycetes</taxon>
        <taxon>Ascoideaceae</taxon>
        <taxon>Ascoidea</taxon>
    </lineage>
</organism>
<evidence type="ECO:0000256" key="1">
    <source>
        <dbReference type="SAM" id="MobiDB-lite"/>
    </source>
</evidence>
<sequence length="389" mass="44426">MLKFFVSDCVKSMLNAQFRNEKLKFTTKYLLNLDLNTELNLQISTHNADYMILPQLNNFLGNYIAKNIIPDQLKNAINVLFLFDETDVLIQNHFNNNNAEDPVGYNLPKITDIAVDKLVHVAVEHDPCYYSILRKEISSIKAVAGQLFAIPMRNLSSKPELFVVEHMAMLTHIGNKREDIVAVYQSEPVLALDTHQFSNYYPNFYDKFFSIVAILDAGDIGEIAAQIIVLEILKGYFANQIGTIDFEVDVTSFLGGAGIELEDADLPFKKGKVYRLWIDIIIPVFCSSNNTFYFLALQIKNRQTEIKREFKEFDKKLVLFCNDNSMPYQPVGIWMELGIIKSSIEIITASEDYKPARQTRKSAKRKRTSSSNEPPIIKICSLESFKISE</sequence>
<evidence type="ECO:0000313" key="2">
    <source>
        <dbReference type="EMBL" id="ODV58194.1"/>
    </source>
</evidence>
<name>A0A1D2V971_9ASCO</name>